<evidence type="ECO:0000313" key="2">
    <source>
        <dbReference type="Proteomes" id="UP000319728"/>
    </source>
</evidence>
<organism evidence="1 2">
    <name type="scientific">Micromonospora sagamiensis</name>
    <dbReference type="NCBI Taxonomy" id="47875"/>
    <lineage>
        <taxon>Bacteria</taxon>
        <taxon>Bacillati</taxon>
        <taxon>Actinomycetota</taxon>
        <taxon>Actinomycetes</taxon>
        <taxon>Micromonosporales</taxon>
        <taxon>Micromonosporaceae</taxon>
        <taxon>Micromonospora</taxon>
    </lineage>
</organism>
<evidence type="ECO:0000313" key="1">
    <source>
        <dbReference type="EMBL" id="TWJ31345.1"/>
    </source>
</evidence>
<dbReference type="EMBL" id="VLLP01000001">
    <property type="protein sequence ID" value="TWJ31345.1"/>
    <property type="molecule type" value="Genomic_DNA"/>
</dbReference>
<keyword evidence="2" id="KW-1185">Reference proteome</keyword>
<dbReference type="Proteomes" id="UP000319728">
    <property type="component" value="Unassembled WGS sequence"/>
</dbReference>
<reference evidence="1 2" key="1">
    <citation type="submission" date="2019-07" db="EMBL/GenBank/DDBJ databases">
        <title>R&amp;d 2014.</title>
        <authorList>
            <person name="Klenk H.-P."/>
        </authorList>
    </citation>
    <scope>NUCLEOTIDE SEQUENCE [LARGE SCALE GENOMIC DNA]</scope>
    <source>
        <strain evidence="1 2">DSM 43912</strain>
    </source>
</reference>
<name>A0A562WMG6_9ACTN</name>
<protein>
    <submittedName>
        <fullName evidence="1">Uncharacterized protein</fullName>
    </submittedName>
</protein>
<proteinExistence type="predicted"/>
<comment type="caution">
    <text evidence="1">The sequence shown here is derived from an EMBL/GenBank/DDBJ whole genome shotgun (WGS) entry which is preliminary data.</text>
</comment>
<gene>
    <name evidence="1" type="ORF">JD81_04900</name>
</gene>
<accession>A0A562WMG6</accession>
<dbReference type="AlphaFoldDB" id="A0A562WMG6"/>
<sequence>MFRAALTSRSWVVPHRHVHVRTPNGMLSATVPHTEQVLEDGYQRSITTRSRPYQSHL</sequence>